<evidence type="ECO:0000313" key="7">
    <source>
        <dbReference type="EMBL" id="KAH7542435.1"/>
    </source>
</evidence>
<feature type="region of interest" description="SAW" evidence="5">
    <location>
        <begin position="551"/>
        <end position="626"/>
    </location>
</feature>
<organism evidence="7 8">
    <name type="scientific">Ziziphus jujuba var. spinosa</name>
    <dbReference type="NCBI Taxonomy" id="714518"/>
    <lineage>
        <taxon>Eukaryota</taxon>
        <taxon>Viridiplantae</taxon>
        <taxon>Streptophyta</taxon>
        <taxon>Embryophyta</taxon>
        <taxon>Tracheophyta</taxon>
        <taxon>Spermatophyta</taxon>
        <taxon>Magnoliopsida</taxon>
        <taxon>eudicotyledons</taxon>
        <taxon>Gunneridae</taxon>
        <taxon>Pentapetalae</taxon>
        <taxon>rosids</taxon>
        <taxon>fabids</taxon>
        <taxon>Rosales</taxon>
        <taxon>Rhamnaceae</taxon>
        <taxon>Paliureae</taxon>
        <taxon>Ziziphus</taxon>
    </lineage>
</organism>
<name>A0A978VUE0_ZIZJJ</name>
<sequence length="629" mass="72062">MSNRREEEIILNSISQILLEEDLEDETTTDMFSNAKLEAAERSFYDVLAQKFRSPSSTSNIAPLIINSLNSQIDDRQYYTSIYSNNDAMVSDLHHNSSYNNIPALVLPNFYSNSSESFCSSATSKPPRTGFIEKNNTLIPDLELNRTSSTISFHHLSSALRKRKNHHQPTESHESERERNNNYKHLALYPEHQSDKFIDLFDKVLLSNGEDSSSLELSTNHQINIGQSKGCVIGGSVRRKKQVNIEDLVDLRALLTNCAEAVAVNDRESANELLTQIRQHSSCFGNSTQRLAYAFANALDARLSGTGSEVYRALNAKKLSMVDKLKACRWFLSASPFIKTSNFLTNQTILELAEKANTIHIIHFGIGNGFQWPSLIQRLSKRQGGPPLLRITGIDLPSPGFRPEARVEETGKYLAKYCKRFNVPFEYNSLIAERWETILCENLKINQRRDEVTVVNCLYRFRHLLDETVTSNNPRDGVLNLISRINPDIFVHGVISGSYDAPFFMSRFKEALHHFSAEFDMMEASSDSQEDKDRIVFEQEVYGMEILNVIACEGIERIERPEMYKQWQFRHQRAGLRQLPLNREVMKKVKEQVMSNYHKDFVVDEDGEWILQGWKGRILYALSCWKPAY</sequence>
<evidence type="ECO:0008006" key="9">
    <source>
        <dbReference type="Google" id="ProtNLM"/>
    </source>
</evidence>
<dbReference type="Proteomes" id="UP000813462">
    <property type="component" value="Unassembled WGS sequence"/>
</dbReference>
<evidence type="ECO:0000256" key="3">
    <source>
        <dbReference type="ARBA" id="ARBA00023163"/>
    </source>
</evidence>
<proteinExistence type="inferred from homology"/>
<dbReference type="Pfam" id="PF03514">
    <property type="entry name" value="GRAS"/>
    <property type="match status" value="1"/>
</dbReference>
<dbReference type="GO" id="GO:0005634">
    <property type="term" value="C:nucleus"/>
    <property type="evidence" value="ECO:0007669"/>
    <property type="project" value="UniProtKB-SubCell"/>
</dbReference>
<evidence type="ECO:0000256" key="4">
    <source>
        <dbReference type="ARBA" id="ARBA00023242"/>
    </source>
</evidence>
<gene>
    <name evidence="7" type="ORF">FEM48_Zijuj02G0073300</name>
</gene>
<comment type="caution">
    <text evidence="7">The sequence shown here is derived from an EMBL/GenBank/DDBJ whole genome shotgun (WGS) entry which is preliminary data.</text>
</comment>
<dbReference type="PROSITE" id="PS50985">
    <property type="entry name" value="GRAS"/>
    <property type="match status" value="1"/>
</dbReference>
<accession>A0A978VUE0</accession>
<keyword evidence="2" id="KW-0805">Transcription regulation</keyword>
<feature type="region of interest" description="Leucine repeat I (LRI)" evidence="5">
    <location>
        <begin position="249"/>
        <end position="309"/>
    </location>
</feature>
<dbReference type="PANTHER" id="PTHR31636">
    <property type="entry name" value="OSJNBA0084A10.13 PROTEIN-RELATED"/>
    <property type="match status" value="1"/>
</dbReference>
<dbReference type="InterPro" id="IPR005202">
    <property type="entry name" value="TF_GRAS"/>
</dbReference>
<feature type="region of interest" description="VHIID" evidence="5">
    <location>
        <begin position="328"/>
        <end position="393"/>
    </location>
</feature>
<feature type="compositionally biased region" description="Basic and acidic residues" evidence="6">
    <location>
        <begin position="168"/>
        <end position="179"/>
    </location>
</feature>
<evidence type="ECO:0000313" key="8">
    <source>
        <dbReference type="Proteomes" id="UP000813462"/>
    </source>
</evidence>
<evidence type="ECO:0000256" key="2">
    <source>
        <dbReference type="ARBA" id="ARBA00023015"/>
    </source>
</evidence>
<comment type="caution">
    <text evidence="5">Lacks conserved residue(s) required for the propagation of feature annotation.</text>
</comment>
<evidence type="ECO:0000256" key="6">
    <source>
        <dbReference type="SAM" id="MobiDB-lite"/>
    </source>
</evidence>
<keyword evidence="3" id="KW-0804">Transcription</keyword>
<reference evidence="7" key="1">
    <citation type="journal article" date="2021" name="Front. Plant Sci.">
        <title>Chromosome-Scale Genome Assembly for Chinese Sour Jujube and Insights Into Its Genome Evolution and Domestication Signature.</title>
        <authorList>
            <person name="Shen L.-Y."/>
            <person name="Luo H."/>
            <person name="Wang X.-L."/>
            <person name="Wang X.-M."/>
            <person name="Qiu X.-J."/>
            <person name="Liu H."/>
            <person name="Zhou S.-S."/>
            <person name="Jia K.-H."/>
            <person name="Nie S."/>
            <person name="Bao Y.-T."/>
            <person name="Zhang R.-G."/>
            <person name="Yun Q.-Z."/>
            <person name="Chai Y.-H."/>
            <person name="Lu J.-Y."/>
            <person name="Li Y."/>
            <person name="Zhao S.-W."/>
            <person name="Mao J.-F."/>
            <person name="Jia S.-G."/>
            <person name="Mao Y.-M."/>
        </authorList>
    </citation>
    <scope>NUCLEOTIDE SEQUENCE</scope>
    <source>
        <strain evidence="7">AT0</strain>
        <tissue evidence="7">Leaf</tissue>
    </source>
</reference>
<feature type="region of interest" description="Disordered" evidence="6">
    <location>
        <begin position="160"/>
        <end position="179"/>
    </location>
</feature>
<comment type="subcellular location">
    <subcellularLocation>
        <location evidence="1">Nucleus</location>
    </subcellularLocation>
</comment>
<feature type="region of interest" description="Leucine repeat II (LRII)" evidence="5">
    <location>
        <begin position="409"/>
        <end position="441"/>
    </location>
</feature>
<protein>
    <recommendedName>
        <fullName evidence="9">Scarecrow-like protein 14</fullName>
    </recommendedName>
</protein>
<dbReference type="AlphaFoldDB" id="A0A978VUE0"/>
<evidence type="ECO:0000256" key="1">
    <source>
        <dbReference type="ARBA" id="ARBA00004123"/>
    </source>
</evidence>
<dbReference type="OrthoDB" id="47276at2759"/>
<dbReference type="EMBL" id="JAEACU010000002">
    <property type="protein sequence ID" value="KAH7542435.1"/>
    <property type="molecule type" value="Genomic_DNA"/>
</dbReference>
<comment type="similarity">
    <text evidence="5">Belongs to the GRAS family.</text>
</comment>
<keyword evidence="4" id="KW-0539">Nucleus</keyword>
<evidence type="ECO:0000256" key="5">
    <source>
        <dbReference type="PROSITE-ProRule" id="PRU01191"/>
    </source>
</evidence>